<accession>A0ABU6VDN8</accession>
<dbReference type="PROSITE" id="PS50888">
    <property type="entry name" value="BHLH"/>
    <property type="match status" value="1"/>
</dbReference>
<keyword evidence="4" id="KW-0539">Nucleus</keyword>
<evidence type="ECO:0000313" key="7">
    <source>
        <dbReference type="EMBL" id="MED6171309.1"/>
    </source>
</evidence>
<gene>
    <name evidence="7" type="ORF">PIB30_039662</name>
</gene>
<dbReference type="PANTHER" id="PTHR13935">
    <property type="entry name" value="ACHAETE-SCUTE TRANSCRIPTION FACTOR-RELATED"/>
    <property type="match status" value="1"/>
</dbReference>
<evidence type="ECO:0000256" key="4">
    <source>
        <dbReference type="ARBA" id="ARBA00023242"/>
    </source>
</evidence>
<keyword evidence="5" id="KW-0175">Coiled coil</keyword>
<reference evidence="7 8" key="1">
    <citation type="journal article" date="2023" name="Plants (Basel)">
        <title>Bridging the Gap: Combining Genomics and Transcriptomics Approaches to Understand Stylosanthes scabra, an Orphan Legume from the Brazilian Caatinga.</title>
        <authorList>
            <person name="Ferreira-Neto J.R.C."/>
            <person name="da Silva M.D."/>
            <person name="Binneck E."/>
            <person name="de Melo N.F."/>
            <person name="da Silva R.H."/>
            <person name="de Melo A.L.T.M."/>
            <person name="Pandolfi V."/>
            <person name="Bustamante F.O."/>
            <person name="Brasileiro-Vidal A.C."/>
            <person name="Benko-Iseppon A.M."/>
        </authorList>
    </citation>
    <scope>NUCLEOTIDE SEQUENCE [LARGE SCALE GENOMIC DNA]</scope>
    <source>
        <tissue evidence="7">Leaves</tissue>
    </source>
</reference>
<dbReference type="SUPFAM" id="SSF47459">
    <property type="entry name" value="HLH, helix-loop-helix DNA-binding domain"/>
    <property type="match status" value="1"/>
</dbReference>
<evidence type="ECO:0000256" key="2">
    <source>
        <dbReference type="ARBA" id="ARBA00023015"/>
    </source>
</evidence>
<dbReference type="EMBL" id="JASCZI010151245">
    <property type="protein sequence ID" value="MED6171309.1"/>
    <property type="molecule type" value="Genomic_DNA"/>
</dbReference>
<keyword evidence="8" id="KW-1185">Reference proteome</keyword>
<keyword evidence="3" id="KW-0804">Transcription</keyword>
<evidence type="ECO:0000313" key="8">
    <source>
        <dbReference type="Proteomes" id="UP001341840"/>
    </source>
</evidence>
<feature type="domain" description="BHLH" evidence="6">
    <location>
        <begin position="40"/>
        <end position="92"/>
    </location>
</feature>
<dbReference type="Gene3D" id="4.10.280.10">
    <property type="entry name" value="Helix-loop-helix DNA-binding domain"/>
    <property type="match status" value="1"/>
</dbReference>
<keyword evidence="2" id="KW-0805">Transcription regulation</keyword>
<evidence type="ECO:0000256" key="5">
    <source>
        <dbReference type="SAM" id="Coils"/>
    </source>
</evidence>
<dbReference type="Proteomes" id="UP001341840">
    <property type="component" value="Unassembled WGS sequence"/>
</dbReference>
<dbReference type="InterPro" id="IPR036638">
    <property type="entry name" value="HLH_DNA-bd_sf"/>
</dbReference>
<comment type="subcellular location">
    <subcellularLocation>
        <location evidence="1">Nucleus</location>
    </subcellularLocation>
</comment>
<dbReference type="InterPro" id="IPR011598">
    <property type="entry name" value="bHLH_dom"/>
</dbReference>
<evidence type="ECO:0000256" key="1">
    <source>
        <dbReference type="ARBA" id="ARBA00004123"/>
    </source>
</evidence>
<dbReference type="SMART" id="SM00353">
    <property type="entry name" value="HLH"/>
    <property type="match status" value="1"/>
</dbReference>
<dbReference type="InterPro" id="IPR015660">
    <property type="entry name" value="MASH1/Ascl1a-like"/>
</dbReference>
<proteinExistence type="predicted"/>
<feature type="coiled-coil region" evidence="5">
    <location>
        <begin position="82"/>
        <end position="123"/>
    </location>
</feature>
<organism evidence="7 8">
    <name type="scientific">Stylosanthes scabra</name>
    <dbReference type="NCBI Taxonomy" id="79078"/>
    <lineage>
        <taxon>Eukaryota</taxon>
        <taxon>Viridiplantae</taxon>
        <taxon>Streptophyta</taxon>
        <taxon>Embryophyta</taxon>
        <taxon>Tracheophyta</taxon>
        <taxon>Spermatophyta</taxon>
        <taxon>Magnoliopsida</taxon>
        <taxon>eudicotyledons</taxon>
        <taxon>Gunneridae</taxon>
        <taxon>Pentapetalae</taxon>
        <taxon>rosids</taxon>
        <taxon>fabids</taxon>
        <taxon>Fabales</taxon>
        <taxon>Fabaceae</taxon>
        <taxon>Papilionoideae</taxon>
        <taxon>50 kb inversion clade</taxon>
        <taxon>dalbergioids sensu lato</taxon>
        <taxon>Dalbergieae</taxon>
        <taxon>Pterocarpus clade</taxon>
        <taxon>Stylosanthes</taxon>
    </lineage>
</organism>
<protein>
    <recommendedName>
        <fullName evidence="6">BHLH domain-containing protein</fullName>
    </recommendedName>
</protein>
<evidence type="ECO:0000259" key="6">
    <source>
        <dbReference type="PROSITE" id="PS50888"/>
    </source>
</evidence>
<evidence type="ECO:0000256" key="3">
    <source>
        <dbReference type="ARBA" id="ARBA00023163"/>
    </source>
</evidence>
<comment type="caution">
    <text evidence="7">The sequence shown here is derived from an EMBL/GenBank/DDBJ whole genome shotgun (WGS) entry which is preliminary data.</text>
</comment>
<sequence length="240" mass="27361">MGKGKEKELHQVPIWGLENNNNYNNIISIENNNNNNNEENKKWMHRETERQRRQEMGMLCATLRSLLPLKYIKGKRSTSDHMYEAVNYINQLQNKVKKLEAKRDELKKHFSDLNASIDDANDDDDNDESILHLPPYVVVHPLQGVGVEISCSYSFKKCLCPLSRLLHILIGEGLNIINTISTKRNGRFIHTIQSEDPNMSSGADYSELQRKLTEAISSSSSSSLQQTLIGPESCLLYLNS</sequence>
<dbReference type="PANTHER" id="PTHR13935:SF155">
    <property type="entry name" value="TRANSCRIPTION FACTOR BHLH120-LIKE"/>
    <property type="match status" value="1"/>
</dbReference>
<name>A0ABU6VDN8_9FABA</name>
<dbReference type="CDD" id="cd18914">
    <property type="entry name" value="bHLH_AtORG2_like"/>
    <property type="match status" value="1"/>
</dbReference>
<dbReference type="Pfam" id="PF00010">
    <property type="entry name" value="HLH"/>
    <property type="match status" value="1"/>
</dbReference>